<reference evidence="2" key="2">
    <citation type="submission" date="2018-11" db="EMBL/GenBank/DDBJ databases">
        <title>Proposal to divide the Flavobacteriaceae and reorganize its genera based on Amino Acid Identity values calculated from whole genome sequences.</title>
        <authorList>
            <person name="Nicholson A.C."/>
            <person name="Gulvik C.A."/>
            <person name="Whitney A.M."/>
            <person name="Humrighouse B.W."/>
            <person name="Bell M."/>
            <person name="Holmens B."/>
            <person name="Steigerwalt A."/>
            <person name="Villarma A."/>
            <person name="Sheth M."/>
            <person name="Batra D."/>
            <person name="Pryor J."/>
            <person name="Bernardet J.-F."/>
            <person name="Hugo C."/>
            <person name="Kampfer P."/>
            <person name="Newman J."/>
            <person name="Mcquiston J.R."/>
        </authorList>
    </citation>
    <scope>NUCLEOTIDE SEQUENCE [LARGE SCALE GENOMIC DNA]</scope>
    <source>
        <strain evidence="2">H3056</strain>
    </source>
</reference>
<name>A0A3N0WXJ5_9FLAO</name>
<accession>A0A3N0WXJ5</accession>
<dbReference type="OrthoDB" id="1412702at2"/>
<gene>
    <name evidence="1" type="ORF">EGI11_03470</name>
</gene>
<dbReference type="SUPFAM" id="SSF69304">
    <property type="entry name" value="Tricorn protease N-terminal domain"/>
    <property type="match status" value="1"/>
</dbReference>
<dbReference type="EMBL" id="RJUG01000002">
    <property type="protein sequence ID" value="ROI09828.1"/>
    <property type="molecule type" value="Genomic_DNA"/>
</dbReference>
<sequence>MKTSFKVLPTEGYINSQFQIITNENQIEIELFLDDQIVNKITAYSGGSTLLTGLKKAGKYKAKAMVSGVEVIQDITVRDAYKLGSSVISKAFVFDDSDISFLSMKDRLMIYNSETNLLVTENLYNPTGIHLLKDNLFLFATRMNGANFPLVNLGIYDTESFTMLVELTGNLQEIFFSETRKLIWLHDKNQNEISCYQFTLNGNIEFKKVKTFTEILNFEFNETEKNVLIETENEILIQNVNNLSQYRSVAKARNSAVDLTGYVYEKNGSLLSASKINDSKIYNADLRSNKVCFRKIDFFYVGEDLLFTTKADELRAQIAEFSEKIIGDIVVDKDYYKHQLADEEILTRSETSYNVYPVVYGFLFVKREVINIIRDLSFRKKDGVWVADTLFFDVPQLSLWRVMPDGIEELIAKGNRFDVIFKNPDAIVIKTPSIDSYYYYGNLHKLDLGEKFQSFVPGDNSYFFTSKNKKVIIRNGSKAGNVVFETDKILNEDTIEETGKIWFVKKSLNSRFQQNEIAYFDLELGLEIPFINSNPELILNTNLIQFTKNYAKAKNNFLFNANTTEVIAPYLGILQGISSNLYKIIILRDSKLYLGVIDRFKKSFDFTELPYQFEKFEESYMSPNGNFLVLKREPGKFEYFDVYKNEVVNFFSGNFLKFSPTGDLVFEEDGTRNARIIDPITLQDVTPSNYQYYKFTSPDGKLHASVSAKTKYYNRITGQYMSKVEYDLFSAYFASVEWMADGPDKDKVKKKNTVYLENFLNNNRIKFEKDNITKIDQIYLNNVVTVQKYIVIGSEDGSFSTEILLPQNLVYYNYAAFSYDNRFFSYVGKTLSSGILALHKLNFITEDFETQASTEVYSFRTSKAAWLCGFSRTHQFAAYDSLPNTYSFELPDDNFVSPNDGEIPKLSGSIKKFKIIHGKNFLCFSPTGSLMGMSEQGYNPISLGGSGHQISNAVHIADAVTGSIISSFKDHGDEIKYDNSKKVSYVFFSEDEKRIMSLSKDGVVVIRNIVAINPVLSDQSSHTIDIEEAIY</sequence>
<protein>
    <submittedName>
        <fullName evidence="1">Uncharacterized protein</fullName>
    </submittedName>
</protein>
<evidence type="ECO:0000313" key="1">
    <source>
        <dbReference type="EMBL" id="ROI09828.1"/>
    </source>
</evidence>
<dbReference type="RefSeq" id="WP_123265080.1">
    <property type="nucleotide sequence ID" value="NZ_RJUG01000002.1"/>
</dbReference>
<dbReference type="AlphaFoldDB" id="A0A3N0WXJ5"/>
<organism evidence="1 2">
    <name type="scientific">Kaistella daneshvariae</name>
    <dbReference type="NCBI Taxonomy" id="2487074"/>
    <lineage>
        <taxon>Bacteria</taxon>
        <taxon>Pseudomonadati</taxon>
        <taxon>Bacteroidota</taxon>
        <taxon>Flavobacteriia</taxon>
        <taxon>Flavobacteriales</taxon>
        <taxon>Weeksellaceae</taxon>
        <taxon>Chryseobacterium group</taxon>
        <taxon>Kaistella</taxon>
    </lineage>
</organism>
<evidence type="ECO:0000313" key="2">
    <source>
        <dbReference type="Proteomes" id="UP000270224"/>
    </source>
</evidence>
<dbReference type="SUPFAM" id="SSF82171">
    <property type="entry name" value="DPP6 N-terminal domain-like"/>
    <property type="match status" value="1"/>
</dbReference>
<dbReference type="Proteomes" id="UP000270224">
    <property type="component" value="Unassembled WGS sequence"/>
</dbReference>
<reference evidence="2" key="1">
    <citation type="submission" date="2018-11" db="EMBL/GenBank/DDBJ databases">
        <title>Proposal to divide the Flavobacteriaceae and reorganize its genera based on Amino Acid Identity values calculated from whole genome sequences.</title>
        <authorList>
            <person name="Nicholson A.C."/>
            <person name="Gulvik C.A."/>
            <person name="Whitney A.M."/>
            <person name="Humrighouse B.W."/>
            <person name="Bell M."/>
            <person name="Holmes B."/>
            <person name="Steigerwalt A."/>
            <person name="Villarma A."/>
            <person name="Sheth M."/>
            <person name="Batra D."/>
            <person name="Pryor J."/>
            <person name="Bernardet J.-F."/>
            <person name="Hugo C."/>
            <person name="Kampfer P."/>
            <person name="Newman J."/>
            <person name="Mcquiston J.R."/>
        </authorList>
    </citation>
    <scope>NUCLEOTIDE SEQUENCE [LARGE SCALE GENOMIC DNA]</scope>
    <source>
        <strain evidence="2">H3056</strain>
    </source>
</reference>
<comment type="caution">
    <text evidence="1">The sequence shown here is derived from an EMBL/GenBank/DDBJ whole genome shotgun (WGS) entry which is preliminary data.</text>
</comment>
<proteinExistence type="predicted"/>